<proteinExistence type="predicted"/>
<keyword evidence="2" id="KW-0812">Transmembrane</keyword>
<evidence type="ECO:0000313" key="4">
    <source>
        <dbReference type="Proteomes" id="UP000323567"/>
    </source>
</evidence>
<dbReference type="AlphaFoldDB" id="A0A5B3FZD5"/>
<organism evidence="3 4">
    <name type="scientific">Alistipes shahii</name>
    <dbReference type="NCBI Taxonomy" id="328814"/>
    <lineage>
        <taxon>Bacteria</taxon>
        <taxon>Pseudomonadati</taxon>
        <taxon>Bacteroidota</taxon>
        <taxon>Bacteroidia</taxon>
        <taxon>Bacteroidales</taxon>
        <taxon>Rikenellaceae</taxon>
        <taxon>Alistipes</taxon>
    </lineage>
</organism>
<feature type="region of interest" description="Disordered" evidence="1">
    <location>
        <begin position="1"/>
        <end position="25"/>
    </location>
</feature>
<protein>
    <submittedName>
        <fullName evidence="3">Uncharacterized protein</fullName>
    </submittedName>
</protein>
<dbReference type="Proteomes" id="UP000323567">
    <property type="component" value="Unassembled WGS sequence"/>
</dbReference>
<feature type="transmembrane region" description="Helical" evidence="2">
    <location>
        <begin position="68"/>
        <end position="90"/>
    </location>
</feature>
<feature type="transmembrane region" description="Helical" evidence="2">
    <location>
        <begin position="102"/>
        <end position="121"/>
    </location>
</feature>
<accession>A0A5B3FZD5</accession>
<gene>
    <name evidence="3" type="ORF">F2Y13_13125</name>
</gene>
<name>A0A5B3FZD5_9BACT</name>
<dbReference type="EMBL" id="VVXK01000024">
    <property type="protein sequence ID" value="KAA2366550.1"/>
    <property type="molecule type" value="Genomic_DNA"/>
</dbReference>
<keyword evidence="2" id="KW-0472">Membrane</keyword>
<feature type="transmembrane region" description="Helical" evidence="2">
    <location>
        <begin position="41"/>
        <end position="62"/>
    </location>
</feature>
<evidence type="ECO:0000256" key="1">
    <source>
        <dbReference type="SAM" id="MobiDB-lite"/>
    </source>
</evidence>
<evidence type="ECO:0000313" key="3">
    <source>
        <dbReference type="EMBL" id="KAA2366550.1"/>
    </source>
</evidence>
<evidence type="ECO:0000256" key="2">
    <source>
        <dbReference type="SAM" id="Phobius"/>
    </source>
</evidence>
<sequence length="302" mass="33231">MEKTEKPVFEPMPETPAEPASTVSESAGQPAASLAEAKKNILVGLLWCVGGLAFSFISYYLTEAGGRYVIATGAILWGVWQAIMGLYVWLKIKHGAGEYAAFWRMLATAVCTALLIGYLTVLSTQLVDEGGELPLLDTEQTYDCTDLGLRIRIPAGYSALEESIEPETDSTYARYTMYVLDGEWEFNIDALQDVFDPEAKSIADLSDYCASRDSAYYDGGIIKASRPLVSNGTDMLYSEGRRTEYPGFVFTAYDLKQGQSLITVGISYPSKEYGKTRTLRRVEELLRGIELTQPEETAGTAE</sequence>
<comment type="caution">
    <text evidence="3">The sequence shown here is derived from an EMBL/GenBank/DDBJ whole genome shotgun (WGS) entry which is preliminary data.</text>
</comment>
<dbReference type="RefSeq" id="WP_149887757.1">
    <property type="nucleotide sequence ID" value="NZ_CAUDAW010000025.1"/>
</dbReference>
<reference evidence="3 4" key="1">
    <citation type="journal article" date="2019" name="Nat. Med.">
        <title>A library of human gut bacterial isolates paired with longitudinal multiomics data enables mechanistic microbiome research.</title>
        <authorList>
            <person name="Poyet M."/>
            <person name="Groussin M."/>
            <person name="Gibbons S.M."/>
            <person name="Avila-Pacheco J."/>
            <person name="Jiang X."/>
            <person name="Kearney S.M."/>
            <person name="Perrotta A.R."/>
            <person name="Berdy B."/>
            <person name="Zhao S."/>
            <person name="Lieberman T.D."/>
            <person name="Swanson P.K."/>
            <person name="Smith M."/>
            <person name="Roesemann S."/>
            <person name="Alexander J.E."/>
            <person name="Rich S.A."/>
            <person name="Livny J."/>
            <person name="Vlamakis H."/>
            <person name="Clish C."/>
            <person name="Bullock K."/>
            <person name="Deik A."/>
            <person name="Scott J."/>
            <person name="Pierce K.A."/>
            <person name="Xavier R.J."/>
            <person name="Alm E.J."/>
        </authorList>
    </citation>
    <scope>NUCLEOTIDE SEQUENCE [LARGE SCALE GENOMIC DNA]</scope>
    <source>
        <strain evidence="3 4">BIOML-A2</strain>
    </source>
</reference>
<keyword evidence="2" id="KW-1133">Transmembrane helix</keyword>